<name>A0A851GFN3_9BACT</name>
<evidence type="ECO:0000313" key="6">
    <source>
        <dbReference type="EMBL" id="NWK54581.1"/>
    </source>
</evidence>
<dbReference type="PROSITE" id="PS51677">
    <property type="entry name" value="NODB"/>
    <property type="match status" value="1"/>
</dbReference>
<comment type="caution">
    <text evidence="6">The sequence shown here is derived from an EMBL/GenBank/DDBJ whole genome shotgun (WGS) entry which is preliminary data.</text>
</comment>
<dbReference type="AlphaFoldDB" id="A0A851GFN3"/>
<protein>
    <submittedName>
        <fullName evidence="6">Polysaccharide deacetylase family protein</fullName>
    </submittedName>
</protein>
<sequence>MKKHPYFIIAMAAMTMLVACSAKDKAEVKTSPNKGYRTPSVHGPAMRNPDMSLSSDISGATGISYSRVRTSQPYIAMTFDDGPHPRNTPRLLDMLRERNIKATFYVIGRSVNQYPHIARRIVAEGHEIGNHTWSHPNLTKLSDASVRSELDRTRDAIVSACGVQPRTMRPPYGALRSSQRAWIYREYGYPTVLWDVDPEDWKRPGISVVRSRILSGTGNGSIVLAHDLHKSTVDAMPSTLDGLLRKGFKFVTVSQLLALNPPASTVPAAAVR</sequence>
<gene>
    <name evidence="6" type="ORF">HW115_03090</name>
</gene>
<feature type="region of interest" description="Disordered" evidence="3">
    <location>
        <begin position="28"/>
        <end position="53"/>
    </location>
</feature>
<evidence type="ECO:0000256" key="4">
    <source>
        <dbReference type="SAM" id="SignalP"/>
    </source>
</evidence>
<dbReference type="PANTHER" id="PTHR10587:SF133">
    <property type="entry name" value="CHITIN DEACETYLASE 1-RELATED"/>
    <property type="match status" value="1"/>
</dbReference>
<organism evidence="6 7">
    <name type="scientific">Oceaniferula marina</name>
    <dbReference type="NCBI Taxonomy" id="2748318"/>
    <lineage>
        <taxon>Bacteria</taxon>
        <taxon>Pseudomonadati</taxon>
        <taxon>Verrucomicrobiota</taxon>
        <taxon>Verrucomicrobiia</taxon>
        <taxon>Verrucomicrobiales</taxon>
        <taxon>Verrucomicrobiaceae</taxon>
        <taxon>Oceaniferula</taxon>
    </lineage>
</organism>
<dbReference type="EMBL" id="JACBAZ010000001">
    <property type="protein sequence ID" value="NWK54581.1"/>
    <property type="molecule type" value="Genomic_DNA"/>
</dbReference>
<dbReference type="CDD" id="cd10917">
    <property type="entry name" value="CE4_NodB_like_6s_7s"/>
    <property type="match status" value="1"/>
</dbReference>
<evidence type="ECO:0000256" key="1">
    <source>
        <dbReference type="ARBA" id="ARBA00022723"/>
    </source>
</evidence>
<feature type="domain" description="NodB homology" evidence="5">
    <location>
        <begin position="73"/>
        <end position="251"/>
    </location>
</feature>
<dbReference type="SUPFAM" id="SSF88713">
    <property type="entry name" value="Glycoside hydrolase/deacetylase"/>
    <property type="match status" value="1"/>
</dbReference>
<evidence type="ECO:0000259" key="5">
    <source>
        <dbReference type="PROSITE" id="PS51677"/>
    </source>
</evidence>
<dbReference type="RefSeq" id="WP_178931099.1">
    <property type="nucleotide sequence ID" value="NZ_JACBAZ010000001.1"/>
</dbReference>
<dbReference type="Pfam" id="PF01522">
    <property type="entry name" value="Polysacc_deac_1"/>
    <property type="match status" value="1"/>
</dbReference>
<feature type="chain" id="PRO_5032879937" evidence="4">
    <location>
        <begin position="23"/>
        <end position="272"/>
    </location>
</feature>
<accession>A0A851GFN3</accession>
<dbReference type="GO" id="GO:0005975">
    <property type="term" value="P:carbohydrate metabolic process"/>
    <property type="evidence" value="ECO:0007669"/>
    <property type="project" value="InterPro"/>
</dbReference>
<dbReference type="GO" id="GO:0016020">
    <property type="term" value="C:membrane"/>
    <property type="evidence" value="ECO:0007669"/>
    <property type="project" value="TreeGrafter"/>
</dbReference>
<keyword evidence="1" id="KW-0479">Metal-binding</keyword>
<keyword evidence="7" id="KW-1185">Reference proteome</keyword>
<evidence type="ECO:0000313" key="7">
    <source>
        <dbReference type="Proteomes" id="UP000557872"/>
    </source>
</evidence>
<evidence type="ECO:0000256" key="3">
    <source>
        <dbReference type="SAM" id="MobiDB-lite"/>
    </source>
</evidence>
<reference evidence="6 7" key="1">
    <citation type="submission" date="2020-07" db="EMBL/GenBank/DDBJ databases">
        <title>Roseicoccus Jingziensis gen. nov., sp. nov., isolated from coastal seawater.</title>
        <authorList>
            <person name="Feng X."/>
        </authorList>
    </citation>
    <scope>NUCLEOTIDE SEQUENCE [LARGE SCALE GENOMIC DNA]</scope>
    <source>
        <strain evidence="6 7">N1E253</strain>
    </source>
</reference>
<keyword evidence="4" id="KW-0732">Signal</keyword>
<dbReference type="GO" id="GO:0046872">
    <property type="term" value="F:metal ion binding"/>
    <property type="evidence" value="ECO:0007669"/>
    <property type="project" value="UniProtKB-KW"/>
</dbReference>
<dbReference type="Gene3D" id="3.20.20.370">
    <property type="entry name" value="Glycoside hydrolase/deacetylase"/>
    <property type="match status" value="1"/>
</dbReference>
<dbReference type="InterPro" id="IPR050248">
    <property type="entry name" value="Polysacc_deacetylase_ArnD"/>
</dbReference>
<dbReference type="InterPro" id="IPR011330">
    <property type="entry name" value="Glyco_hydro/deAcase_b/a-brl"/>
</dbReference>
<dbReference type="PROSITE" id="PS51257">
    <property type="entry name" value="PROKAR_LIPOPROTEIN"/>
    <property type="match status" value="1"/>
</dbReference>
<dbReference type="Proteomes" id="UP000557872">
    <property type="component" value="Unassembled WGS sequence"/>
</dbReference>
<feature type="signal peptide" evidence="4">
    <location>
        <begin position="1"/>
        <end position="22"/>
    </location>
</feature>
<proteinExistence type="predicted"/>
<keyword evidence="2" id="KW-0378">Hydrolase</keyword>
<dbReference type="InterPro" id="IPR002509">
    <property type="entry name" value="NODB_dom"/>
</dbReference>
<evidence type="ECO:0000256" key="2">
    <source>
        <dbReference type="ARBA" id="ARBA00022801"/>
    </source>
</evidence>
<dbReference type="GO" id="GO:0016810">
    <property type="term" value="F:hydrolase activity, acting on carbon-nitrogen (but not peptide) bonds"/>
    <property type="evidence" value="ECO:0007669"/>
    <property type="project" value="InterPro"/>
</dbReference>
<dbReference type="PANTHER" id="PTHR10587">
    <property type="entry name" value="GLYCOSYL TRANSFERASE-RELATED"/>
    <property type="match status" value="1"/>
</dbReference>